<protein>
    <submittedName>
        <fullName evidence="2">Uncharacterized protein</fullName>
    </submittedName>
</protein>
<evidence type="ECO:0000313" key="3">
    <source>
        <dbReference type="Proteomes" id="UP000298652"/>
    </source>
</evidence>
<reference evidence="2" key="1">
    <citation type="submission" date="2019-03" db="EMBL/GenBank/DDBJ databases">
        <title>WGS assembly of Setaria viridis.</title>
        <authorList>
            <person name="Huang P."/>
            <person name="Jenkins J."/>
            <person name="Grimwood J."/>
            <person name="Barry K."/>
            <person name="Healey A."/>
            <person name="Mamidi S."/>
            <person name="Sreedasyam A."/>
            <person name="Shu S."/>
            <person name="Feldman M."/>
            <person name="Wu J."/>
            <person name="Yu Y."/>
            <person name="Chen C."/>
            <person name="Johnson J."/>
            <person name="Rokhsar D."/>
            <person name="Baxter I."/>
            <person name="Schmutz J."/>
            <person name="Brutnell T."/>
            <person name="Kellogg E."/>
        </authorList>
    </citation>
    <scope>NUCLEOTIDE SEQUENCE [LARGE SCALE GENOMIC DNA]</scope>
</reference>
<accession>A0A4U6UGK4</accession>
<dbReference type="Proteomes" id="UP000298652">
    <property type="component" value="Chromosome 5"/>
</dbReference>
<proteinExistence type="predicted"/>
<dbReference type="AlphaFoldDB" id="A0A4U6UGK4"/>
<keyword evidence="3" id="KW-1185">Reference proteome</keyword>
<organism evidence="2 3">
    <name type="scientific">Setaria viridis</name>
    <name type="common">Green bristlegrass</name>
    <name type="synonym">Setaria italica subsp. viridis</name>
    <dbReference type="NCBI Taxonomy" id="4556"/>
    <lineage>
        <taxon>Eukaryota</taxon>
        <taxon>Viridiplantae</taxon>
        <taxon>Streptophyta</taxon>
        <taxon>Embryophyta</taxon>
        <taxon>Tracheophyta</taxon>
        <taxon>Spermatophyta</taxon>
        <taxon>Magnoliopsida</taxon>
        <taxon>Liliopsida</taxon>
        <taxon>Poales</taxon>
        <taxon>Poaceae</taxon>
        <taxon>PACMAD clade</taxon>
        <taxon>Panicoideae</taxon>
        <taxon>Panicodae</taxon>
        <taxon>Paniceae</taxon>
        <taxon>Cenchrinae</taxon>
        <taxon>Setaria</taxon>
    </lineage>
</organism>
<evidence type="ECO:0000313" key="2">
    <source>
        <dbReference type="EMBL" id="TKW13243.1"/>
    </source>
</evidence>
<gene>
    <name evidence="2" type="ORF">SEVIR_5G087400v2</name>
</gene>
<evidence type="ECO:0000256" key="1">
    <source>
        <dbReference type="SAM" id="MobiDB-lite"/>
    </source>
</evidence>
<dbReference type="Gramene" id="TKW13243">
    <property type="protein sequence ID" value="TKW13243"/>
    <property type="gene ID" value="SEVIR_5G087400v2"/>
</dbReference>
<name>A0A4U6UGK4_SETVI</name>
<feature type="region of interest" description="Disordered" evidence="1">
    <location>
        <begin position="46"/>
        <end position="85"/>
    </location>
</feature>
<dbReference type="EMBL" id="CM016556">
    <property type="protein sequence ID" value="TKW13243.1"/>
    <property type="molecule type" value="Genomic_DNA"/>
</dbReference>
<sequence>MQFPFLRCMNPSRTPDRACTYAQVRSRAARGPPPSTYVLDVATPRAHPPIETKAGRAGRHRPQPVLPHADGDARRSRKRRPTDQACRSYAHAHRRALAAWPGLATREPQLFIFFEKSASDFLFRKINANFSFRRCVYLPELKKLRKAHKTDLSTFFHIHSTFLDFQLLGSCTKNLLFV</sequence>